<evidence type="ECO:0000313" key="2">
    <source>
        <dbReference type="EMBL" id="VEL12145.1"/>
    </source>
</evidence>
<comment type="caution">
    <text evidence="2">The sequence shown here is derived from an EMBL/GenBank/DDBJ whole genome shotgun (WGS) entry which is preliminary data.</text>
</comment>
<keyword evidence="1" id="KW-0812">Transmembrane</keyword>
<reference evidence="2" key="1">
    <citation type="submission" date="2018-11" db="EMBL/GenBank/DDBJ databases">
        <authorList>
            <consortium name="Pathogen Informatics"/>
        </authorList>
    </citation>
    <scope>NUCLEOTIDE SEQUENCE</scope>
</reference>
<keyword evidence="1" id="KW-0472">Membrane</keyword>
<feature type="transmembrane region" description="Helical" evidence="1">
    <location>
        <begin position="67"/>
        <end position="89"/>
    </location>
</feature>
<name>A0A448WI13_9PLAT</name>
<dbReference type="Proteomes" id="UP000784294">
    <property type="component" value="Unassembled WGS sequence"/>
</dbReference>
<evidence type="ECO:0000256" key="1">
    <source>
        <dbReference type="SAM" id="Phobius"/>
    </source>
</evidence>
<accession>A0A448WI13</accession>
<organism evidence="2 3">
    <name type="scientific">Protopolystoma xenopodis</name>
    <dbReference type="NCBI Taxonomy" id="117903"/>
    <lineage>
        <taxon>Eukaryota</taxon>
        <taxon>Metazoa</taxon>
        <taxon>Spiralia</taxon>
        <taxon>Lophotrochozoa</taxon>
        <taxon>Platyhelminthes</taxon>
        <taxon>Monogenea</taxon>
        <taxon>Polyopisthocotylea</taxon>
        <taxon>Polystomatidea</taxon>
        <taxon>Polystomatidae</taxon>
        <taxon>Protopolystoma</taxon>
    </lineage>
</organism>
<dbReference type="EMBL" id="CAAALY010013916">
    <property type="protein sequence ID" value="VEL12145.1"/>
    <property type="molecule type" value="Genomic_DNA"/>
</dbReference>
<gene>
    <name evidence="2" type="ORF">PXEA_LOCUS5585</name>
</gene>
<protein>
    <submittedName>
        <fullName evidence="2">Uncharacterized protein</fullName>
    </submittedName>
</protein>
<keyword evidence="1" id="KW-1133">Transmembrane helix</keyword>
<keyword evidence="3" id="KW-1185">Reference proteome</keyword>
<sequence length="106" mass="11658">MKIDGPGRLVPKQGIQRLLATPPKEAPVCRPVSDSTKPSLSSHFEENMHFCTQTTTASQLDEFTLSVAGFVLTLLVLSTGAAQMFYLFFWSLVSQKSVALHQIGFK</sequence>
<dbReference type="AlphaFoldDB" id="A0A448WI13"/>
<proteinExistence type="predicted"/>
<evidence type="ECO:0000313" key="3">
    <source>
        <dbReference type="Proteomes" id="UP000784294"/>
    </source>
</evidence>